<comment type="caution">
    <text evidence="2">The sequence shown here is derived from an EMBL/GenBank/DDBJ whole genome shotgun (WGS) entry which is preliminary data.</text>
</comment>
<dbReference type="InterPro" id="IPR001623">
    <property type="entry name" value="DnaJ_domain"/>
</dbReference>
<dbReference type="InterPro" id="IPR036869">
    <property type="entry name" value="J_dom_sf"/>
</dbReference>
<name>A0ABW3J7S4_9HYPH</name>
<dbReference type="SUPFAM" id="SSF46565">
    <property type="entry name" value="Chaperone J-domain"/>
    <property type="match status" value="1"/>
</dbReference>
<dbReference type="SMART" id="SM00271">
    <property type="entry name" value="DnaJ"/>
    <property type="match status" value="1"/>
</dbReference>
<dbReference type="Gene3D" id="1.10.287.110">
    <property type="entry name" value="DnaJ domain"/>
    <property type="match status" value="1"/>
</dbReference>
<protein>
    <submittedName>
        <fullName evidence="2">J domain-containing protein</fullName>
    </submittedName>
</protein>
<proteinExistence type="predicted"/>
<feature type="domain" description="J" evidence="1">
    <location>
        <begin position="152"/>
        <end position="209"/>
    </location>
</feature>
<dbReference type="Proteomes" id="UP001597102">
    <property type="component" value="Unassembled WGS sequence"/>
</dbReference>
<dbReference type="CDD" id="cd06257">
    <property type="entry name" value="DnaJ"/>
    <property type="match status" value="1"/>
</dbReference>
<dbReference type="EMBL" id="JBHTJO010000001">
    <property type="protein sequence ID" value="MFD0986170.1"/>
    <property type="molecule type" value="Genomic_DNA"/>
</dbReference>
<organism evidence="2 3">
    <name type="scientific">Methyloligella solikamskensis</name>
    <dbReference type="NCBI Taxonomy" id="1177756"/>
    <lineage>
        <taxon>Bacteria</taxon>
        <taxon>Pseudomonadati</taxon>
        <taxon>Pseudomonadota</taxon>
        <taxon>Alphaproteobacteria</taxon>
        <taxon>Hyphomicrobiales</taxon>
        <taxon>Hyphomicrobiaceae</taxon>
        <taxon>Methyloligella</taxon>
    </lineage>
</organism>
<dbReference type="PROSITE" id="PS50076">
    <property type="entry name" value="DNAJ_2"/>
    <property type="match status" value="1"/>
</dbReference>
<keyword evidence="3" id="KW-1185">Reference proteome</keyword>
<accession>A0ABW3J7S4</accession>
<dbReference type="Pfam" id="PF00226">
    <property type="entry name" value="DnaJ"/>
    <property type="match status" value="1"/>
</dbReference>
<sequence>MKLDSKFFDRLRVKPQDDRRVRDPGPLCEWKDCAESARYPAPKGRGREGQYYRFCLDHVRQYNKSYNYFEGLSDDAMAQHLKDDVIGHRPTWGMGGRSSENSSSRANADAAKAYAYAFGVHDPFDLFREDAQEQTARQNTNNGRPLMKAERKCLRQLNLEVGASKKEIRARFKELVMRHHPDHNGGDRSTEDKLREAIQAYNYLREVGLA</sequence>
<evidence type="ECO:0000259" key="1">
    <source>
        <dbReference type="PROSITE" id="PS50076"/>
    </source>
</evidence>
<dbReference type="RefSeq" id="WP_379085789.1">
    <property type="nucleotide sequence ID" value="NZ_JBHTJO010000001.1"/>
</dbReference>
<evidence type="ECO:0000313" key="3">
    <source>
        <dbReference type="Proteomes" id="UP001597102"/>
    </source>
</evidence>
<reference evidence="3" key="1">
    <citation type="journal article" date="2019" name="Int. J. Syst. Evol. Microbiol.">
        <title>The Global Catalogue of Microorganisms (GCM) 10K type strain sequencing project: providing services to taxonomists for standard genome sequencing and annotation.</title>
        <authorList>
            <consortium name="The Broad Institute Genomics Platform"/>
            <consortium name="The Broad Institute Genome Sequencing Center for Infectious Disease"/>
            <person name="Wu L."/>
            <person name="Ma J."/>
        </authorList>
    </citation>
    <scope>NUCLEOTIDE SEQUENCE [LARGE SCALE GENOMIC DNA]</scope>
    <source>
        <strain evidence="3">CCUG 61697</strain>
    </source>
</reference>
<gene>
    <name evidence="2" type="ORF">ACFQ2F_03550</name>
</gene>
<evidence type="ECO:0000313" key="2">
    <source>
        <dbReference type="EMBL" id="MFD0986170.1"/>
    </source>
</evidence>